<dbReference type="PANTHER" id="PTHR14969">
    <property type="entry name" value="SPHINGOSINE-1-PHOSPHATE PHOSPHOHYDROLASE"/>
    <property type="match status" value="1"/>
</dbReference>
<sequence length="209" mass="21578">MMRLMRSLKTAVAVVTLFGTARAASGGLSTREDAINRRINGLPDELAPFMWLPMQAGALAAPFLIGGFAAIRTRSTEPALSIVSGGFNAWLGAKAVKKAVGRGRPYDFDSETRLRLGTRIDGSLGFISGHAAVAFAVAGVINDRVGPRAGAGMYAVAVASSLSRVYVGAHFPLDVVGGAAFGILVGDASSRLLERVEGTAIAANLCTVS</sequence>
<dbReference type="EMBL" id="UOEI01000554">
    <property type="protein sequence ID" value="VAW07856.1"/>
    <property type="molecule type" value="Genomic_DNA"/>
</dbReference>
<reference evidence="2" key="1">
    <citation type="submission" date="2018-06" db="EMBL/GenBank/DDBJ databases">
        <authorList>
            <person name="Zhirakovskaya E."/>
        </authorList>
    </citation>
    <scope>NUCLEOTIDE SEQUENCE</scope>
</reference>
<evidence type="ECO:0000259" key="1">
    <source>
        <dbReference type="SMART" id="SM00014"/>
    </source>
</evidence>
<gene>
    <name evidence="2" type="ORF">MNBD_ACTINO01-1148</name>
</gene>
<dbReference type="Gene3D" id="1.20.144.10">
    <property type="entry name" value="Phosphatidic acid phosphatase type 2/haloperoxidase"/>
    <property type="match status" value="1"/>
</dbReference>
<proteinExistence type="predicted"/>
<dbReference type="SMART" id="SM00014">
    <property type="entry name" value="acidPPc"/>
    <property type="match status" value="1"/>
</dbReference>
<dbReference type="AlphaFoldDB" id="A0A3B0TLE8"/>
<name>A0A3B0TLE8_9ZZZZ</name>
<evidence type="ECO:0000313" key="2">
    <source>
        <dbReference type="EMBL" id="VAW07856.1"/>
    </source>
</evidence>
<protein>
    <recommendedName>
        <fullName evidence="1">Phosphatidic acid phosphatase type 2/haloperoxidase domain-containing protein</fullName>
    </recommendedName>
</protein>
<organism evidence="2">
    <name type="scientific">hydrothermal vent metagenome</name>
    <dbReference type="NCBI Taxonomy" id="652676"/>
    <lineage>
        <taxon>unclassified sequences</taxon>
        <taxon>metagenomes</taxon>
        <taxon>ecological metagenomes</taxon>
    </lineage>
</organism>
<dbReference type="InterPro" id="IPR000326">
    <property type="entry name" value="PAP2/HPO"/>
</dbReference>
<dbReference type="InterPro" id="IPR036938">
    <property type="entry name" value="PAP2/HPO_sf"/>
</dbReference>
<feature type="domain" description="Phosphatidic acid phosphatase type 2/haloperoxidase" evidence="1">
    <location>
        <begin position="79"/>
        <end position="190"/>
    </location>
</feature>
<dbReference type="PANTHER" id="PTHR14969:SF13">
    <property type="entry name" value="AT30094P"/>
    <property type="match status" value="1"/>
</dbReference>
<dbReference type="Pfam" id="PF01569">
    <property type="entry name" value="PAP2"/>
    <property type="match status" value="1"/>
</dbReference>
<accession>A0A3B0TLE8</accession>
<dbReference type="SUPFAM" id="SSF48317">
    <property type="entry name" value="Acid phosphatase/Vanadium-dependent haloperoxidase"/>
    <property type="match status" value="1"/>
</dbReference>